<dbReference type="GeneID" id="97609564"/>
<accession>A0A2V2NGJ2</accession>
<reference evidence="1 2" key="1">
    <citation type="submission" date="2018-05" db="EMBL/GenBank/DDBJ databases">
        <title>Draft genome of Methanospirillum stamsii Pt1.</title>
        <authorList>
            <person name="Dueholm M.S."/>
            <person name="Nielsen P.H."/>
            <person name="Bakmann L.F."/>
            <person name="Otzen D.E."/>
        </authorList>
    </citation>
    <scope>NUCLEOTIDE SEQUENCE [LARGE SCALE GENOMIC DNA]</scope>
    <source>
        <strain evidence="1 2">Pt1</strain>
    </source>
</reference>
<name>A0A2V2NGJ2_9EURY</name>
<protein>
    <submittedName>
        <fullName evidence="1">Uncharacterized protein</fullName>
    </submittedName>
</protein>
<evidence type="ECO:0000313" key="1">
    <source>
        <dbReference type="EMBL" id="PWR75507.1"/>
    </source>
</evidence>
<dbReference type="OrthoDB" id="379808at2157"/>
<organism evidence="1 2">
    <name type="scientific">Methanospirillum stamsii</name>
    <dbReference type="NCBI Taxonomy" id="1277351"/>
    <lineage>
        <taxon>Archaea</taxon>
        <taxon>Methanobacteriati</taxon>
        <taxon>Methanobacteriota</taxon>
        <taxon>Stenosarchaea group</taxon>
        <taxon>Methanomicrobia</taxon>
        <taxon>Methanomicrobiales</taxon>
        <taxon>Methanospirillaceae</taxon>
        <taxon>Methanospirillum</taxon>
    </lineage>
</organism>
<gene>
    <name evidence="1" type="ORF">DLD82_05100</name>
</gene>
<evidence type="ECO:0000313" key="2">
    <source>
        <dbReference type="Proteomes" id="UP000245934"/>
    </source>
</evidence>
<keyword evidence="2" id="KW-1185">Reference proteome</keyword>
<dbReference type="EMBL" id="QGMZ01000010">
    <property type="protein sequence ID" value="PWR75507.1"/>
    <property type="molecule type" value="Genomic_DNA"/>
</dbReference>
<dbReference type="AlphaFoldDB" id="A0A2V2NGJ2"/>
<dbReference type="RefSeq" id="WP_109940026.1">
    <property type="nucleotide sequence ID" value="NZ_CP176366.1"/>
</dbReference>
<comment type="caution">
    <text evidence="1">The sequence shown here is derived from an EMBL/GenBank/DDBJ whole genome shotgun (WGS) entry which is preliminary data.</text>
</comment>
<dbReference type="Proteomes" id="UP000245934">
    <property type="component" value="Unassembled WGS sequence"/>
</dbReference>
<proteinExistence type="predicted"/>
<sequence>MNAVKGANRPTEKILVSVETKRELIQIKQPGERYGDVVARLLEERKKNDYLSYLKSLAENGDFVSLDTDIEYNQIRKKVAGTETRD</sequence>